<protein>
    <submittedName>
        <fullName evidence="3">Regulatory sensor-transducer, BlaR1/MecR1 family / TonB-dependent receptor</fullName>
    </submittedName>
</protein>
<evidence type="ECO:0000259" key="2">
    <source>
        <dbReference type="Pfam" id="PF05569"/>
    </source>
</evidence>
<gene>
    <name evidence="3" type="ORF">AVDCRST_MAG56-3495</name>
</gene>
<keyword evidence="3" id="KW-0675">Receptor</keyword>
<feature type="transmembrane region" description="Helical" evidence="1">
    <location>
        <begin position="95"/>
        <end position="116"/>
    </location>
</feature>
<dbReference type="PANTHER" id="PTHR34978">
    <property type="entry name" value="POSSIBLE SENSOR-TRANSDUCER PROTEIN BLAR"/>
    <property type="match status" value="1"/>
</dbReference>
<feature type="transmembrane region" description="Helical" evidence="1">
    <location>
        <begin position="37"/>
        <end position="57"/>
    </location>
</feature>
<reference evidence="3" key="1">
    <citation type="submission" date="2020-02" db="EMBL/GenBank/DDBJ databases">
        <authorList>
            <person name="Meier V. D."/>
        </authorList>
    </citation>
    <scope>NUCLEOTIDE SEQUENCE</scope>
    <source>
        <strain evidence="3">AVDCRST_MAG56</strain>
    </source>
</reference>
<dbReference type="InterPro" id="IPR008756">
    <property type="entry name" value="Peptidase_M56"/>
</dbReference>
<dbReference type="PANTHER" id="PTHR34978:SF3">
    <property type="entry name" value="SLR0241 PROTEIN"/>
    <property type="match status" value="1"/>
</dbReference>
<dbReference type="InterPro" id="IPR052173">
    <property type="entry name" value="Beta-lactam_resp_regulator"/>
</dbReference>
<dbReference type="EMBL" id="CADCTQ010000294">
    <property type="protein sequence ID" value="CAA9277662.1"/>
    <property type="molecule type" value="Genomic_DNA"/>
</dbReference>
<evidence type="ECO:0000313" key="3">
    <source>
        <dbReference type="EMBL" id="CAA9277662.1"/>
    </source>
</evidence>
<organism evidence="3">
    <name type="scientific">uncultured Cytophagales bacterium</name>
    <dbReference type="NCBI Taxonomy" id="158755"/>
    <lineage>
        <taxon>Bacteria</taxon>
        <taxon>Pseudomonadati</taxon>
        <taxon>Bacteroidota</taxon>
        <taxon>Sphingobacteriia</taxon>
        <taxon>Sphingobacteriales</taxon>
        <taxon>environmental samples</taxon>
    </lineage>
</organism>
<dbReference type="CDD" id="cd07341">
    <property type="entry name" value="M56_BlaR1_MecR1_like"/>
    <property type="match status" value="1"/>
</dbReference>
<dbReference type="Pfam" id="PF05569">
    <property type="entry name" value="Peptidase_M56"/>
    <property type="match status" value="1"/>
</dbReference>
<keyword evidence="1" id="KW-1133">Transmembrane helix</keyword>
<evidence type="ECO:0000256" key="1">
    <source>
        <dbReference type="SAM" id="Phobius"/>
    </source>
</evidence>
<keyword evidence="1" id="KW-0472">Membrane</keyword>
<proteinExistence type="predicted"/>
<feature type="transmembrane region" description="Helical" evidence="1">
    <location>
        <begin position="266"/>
        <end position="287"/>
    </location>
</feature>
<sequence>MSFLLTYLLPANVALVLFYGAYRLVLRRLTFYGLNRLFLAFGIVFSAACPAIDLSGWHRQYPGPGLSRLVAAAQPAPPAAAGAAQPTDYASLLGVVFWVGVALMAGRLVVRLLALYRVHRRSAGDRSGPYAYRRVAGKVAPFSFWQTIYLNPDCHNPADLPAILQHEQVHVREWHTLDLLLAELALIGCWFNPAAWAFKSAVAENLEFRTDQRVLGDGADRKTYQYSLLTISHSGPVPALANHFNFTTLKTRIAMMNKPQTARRHVTKYALLLPLIVALAFTTTLAVGQDHPTAAHHAEPSQTLTFADDARVLYYLDGHPTEKAVVDKLDTADLEKIEVFKHKNVAAGLGDPQAEGLIVATTKKNKDSAAVRALNEKIKNL</sequence>
<feature type="transmembrane region" description="Helical" evidence="1">
    <location>
        <begin position="6"/>
        <end position="25"/>
    </location>
</feature>
<feature type="domain" description="Peptidase M56" evidence="2">
    <location>
        <begin position="145"/>
        <end position="256"/>
    </location>
</feature>
<name>A0A6J4JFM1_9SPHI</name>
<accession>A0A6J4JFM1</accession>
<dbReference type="AlphaFoldDB" id="A0A6J4JFM1"/>
<keyword evidence="1" id="KW-0812">Transmembrane</keyword>